<keyword evidence="2" id="KW-0863">Zinc-finger</keyword>
<dbReference type="InterPro" id="IPR000962">
    <property type="entry name" value="Znf_DskA_TraR"/>
</dbReference>
<name>A0ABV8X2R5_9BACI</name>
<keyword evidence="3" id="KW-0862">Zinc</keyword>
<dbReference type="SUPFAM" id="SSF109635">
    <property type="entry name" value="DnaK suppressor protein DksA, alpha-hairpin domain"/>
    <property type="match status" value="1"/>
</dbReference>
<dbReference type="PANTHER" id="PTHR33823">
    <property type="entry name" value="RNA POLYMERASE-BINDING TRANSCRIPTION FACTOR DKSA-RELATED"/>
    <property type="match status" value="1"/>
</dbReference>
<protein>
    <submittedName>
        <fullName evidence="6">TraR/DksA C4-type zinc finger protein</fullName>
    </submittedName>
</protein>
<keyword evidence="1" id="KW-0479">Metal-binding</keyword>
<dbReference type="Pfam" id="PF01258">
    <property type="entry name" value="zf-dskA_traR"/>
    <property type="match status" value="1"/>
</dbReference>
<accession>A0ABV8X2R5</accession>
<feature type="zinc finger region" description="dksA C4-type" evidence="4">
    <location>
        <begin position="92"/>
        <end position="116"/>
    </location>
</feature>
<dbReference type="InterPro" id="IPR037187">
    <property type="entry name" value="DnaK_N"/>
</dbReference>
<dbReference type="InterPro" id="IPR014240">
    <property type="entry name" value="YteA"/>
</dbReference>
<keyword evidence="7" id="KW-1185">Reference proteome</keyword>
<evidence type="ECO:0000256" key="2">
    <source>
        <dbReference type="ARBA" id="ARBA00022771"/>
    </source>
</evidence>
<reference evidence="7" key="1">
    <citation type="journal article" date="2019" name="Int. J. Syst. Evol. Microbiol.">
        <title>The Global Catalogue of Microorganisms (GCM) 10K type strain sequencing project: providing services to taxonomists for standard genome sequencing and annotation.</title>
        <authorList>
            <consortium name="The Broad Institute Genomics Platform"/>
            <consortium name="The Broad Institute Genome Sequencing Center for Infectious Disease"/>
            <person name="Wu L."/>
            <person name="Ma J."/>
        </authorList>
    </citation>
    <scope>NUCLEOTIDE SEQUENCE [LARGE SCALE GENOMIC DNA]</scope>
    <source>
        <strain evidence="7">CCUG 37865</strain>
    </source>
</reference>
<evidence type="ECO:0000313" key="7">
    <source>
        <dbReference type="Proteomes" id="UP001595882"/>
    </source>
</evidence>
<dbReference type="Gene3D" id="1.20.120.910">
    <property type="entry name" value="DksA, coiled-coil domain"/>
    <property type="match status" value="1"/>
</dbReference>
<evidence type="ECO:0000256" key="1">
    <source>
        <dbReference type="ARBA" id="ARBA00022723"/>
    </source>
</evidence>
<proteinExistence type="predicted"/>
<dbReference type="NCBIfam" id="TIGR02890">
    <property type="entry name" value="bacill_yteA"/>
    <property type="match status" value="1"/>
</dbReference>
<evidence type="ECO:0000313" key="6">
    <source>
        <dbReference type="EMBL" id="MFC4404756.1"/>
    </source>
</evidence>
<evidence type="ECO:0000256" key="3">
    <source>
        <dbReference type="ARBA" id="ARBA00022833"/>
    </source>
</evidence>
<dbReference type="RefSeq" id="WP_390253702.1">
    <property type="nucleotide sequence ID" value="NZ_JBHSDT010000008.1"/>
</dbReference>
<sequence length="232" mass="27036">MLTEQQLQECKKELLERKQEVAEHLEDHFGLHLELIKESMSELSNYDNHPADHGTELFEREKDIALNEHIEREWKDINESLQAIDHGTYGICEECGAEIPAERLLAMPTTRKCIEHADNYVEKTRPEEEHVIPSNLNDDLNEEEATLFDAEDAWQRVEQFGSSDGPSDFYNTEKSYDDMYFNSEELVGSVEELEGFLLSDMHGKFIGVNENHERYEDYLDENDVASILYTER</sequence>
<dbReference type="SUPFAM" id="SSF57716">
    <property type="entry name" value="Glucocorticoid receptor-like (DNA-binding domain)"/>
    <property type="match status" value="1"/>
</dbReference>
<feature type="domain" description="Zinc finger DksA/TraR C4-type" evidence="5">
    <location>
        <begin position="87"/>
        <end position="115"/>
    </location>
</feature>
<evidence type="ECO:0000256" key="4">
    <source>
        <dbReference type="PROSITE-ProRule" id="PRU00510"/>
    </source>
</evidence>
<gene>
    <name evidence="6" type="ORF">ACFOY7_16930</name>
</gene>
<dbReference type="PANTHER" id="PTHR33823:SF4">
    <property type="entry name" value="GENERAL STRESS PROTEIN 16O"/>
    <property type="match status" value="1"/>
</dbReference>
<comment type="caution">
    <text evidence="6">The sequence shown here is derived from an EMBL/GenBank/DDBJ whole genome shotgun (WGS) entry which is preliminary data.</text>
</comment>
<evidence type="ECO:0000259" key="5">
    <source>
        <dbReference type="Pfam" id="PF01258"/>
    </source>
</evidence>
<dbReference type="PROSITE" id="PS51128">
    <property type="entry name" value="ZF_DKSA_2"/>
    <property type="match status" value="1"/>
</dbReference>
<organism evidence="6 7">
    <name type="scientific">Gracilibacillus xinjiangensis</name>
    <dbReference type="NCBI Taxonomy" id="1193282"/>
    <lineage>
        <taxon>Bacteria</taxon>
        <taxon>Bacillati</taxon>
        <taxon>Bacillota</taxon>
        <taxon>Bacilli</taxon>
        <taxon>Bacillales</taxon>
        <taxon>Bacillaceae</taxon>
        <taxon>Gracilibacillus</taxon>
    </lineage>
</organism>
<dbReference type="EMBL" id="JBHSDT010000008">
    <property type="protein sequence ID" value="MFC4404756.1"/>
    <property type="molecule type" value="Genomic_DNA"/>
</dbReference>
<dbReference type="Proteomes" id="UP001595882">
    <property type="component" value="Unassembled WGS sequence"/>
</dbReference>